<accession>A0AAE0XWA9</accession>
<reference evidence="1" key="1">
    <citation type="journal article" date="2023" name="G3 (Bethesda)">
        <title>A reference genome for the long-term kleptoplast-retaining sea slug Elysia crispata morphotype clarki.</title>
        <authorList>
            <person name="Eastman K.E."/>
            <person name="Pendleton A.L."/>
            <person name="Shaikh M.A."/>
            <person name="Suttiyut T."/>
            <person name="Ogas R."/>
            <person name="Tomko P."/>
            <person name="Gavelis G."/>
            <person name="Widhalm J.R."/>
            <person name="Wisecaver J.H."/>
        </authorList>
    </citation>
    <scope>NUCLEOTIDE SEQUENCE</scope>
    <source>
        <strain evidence="1">ECLA1</strain>
    </source>
</reference>
<comment type="caution">
    <text evidence="1">The sequence shown here is derived from an EMBL/GenBank/DDBJ whole genome shotgun (WGS) entry which is preliminary data.</text>
</comment>
<proteinExistence type="predicted"/>
<name>A0AAE0XWA9_9GAST</name>
<gene>
    <name evidence="1" type="ORF">RRG08_029526</name>
</gene>
<dbReference type="Proteomes" id="UP001283361">
    <property type="component" value="Unassembled WGS sequence"/>
</dbReference>
<dbReference type="AlphaFoldDB" id="A0AAE0XWA9"/>
<evidence type="ECO:0000313" key="2">
    <source>
        <dbReference type="Proteomes" id="UP001283361"/>
    </source>
</evidence>
<keyword evidence="2" id="KW-1185">Reference proteome</keyword>
<organism evidence="1 2">
    <name type="scientific">Elysia crispata</name>
    <name type="common">lettuce slug</name>
    <dbReference type="NCBI Taxonomy" id="231223"/>
    <lineage>
        <taxon>Eukaryota</taxon>
        <taxon>Metazoa</taxon>
        <taxon>Spiralia</taxon>
        <taxon>Lophotrochozoa</taxon>
        <taxon>Mollusca</taxon>
        <taxon>Gastropoda</taxon>
        <taxon>Heterobranchia</taxon>
        <taxon>Euthyneura</taxon>
        <taxon>Panpulmonata</taxon>
        <taxon>Sacoglossa</taxon>
        <taxon>Placobranchoidea</taxon>
        <taxon>Plakobranchidae</taxon>
        <taxon>Elysia</taxon>
    </lineage>
</organism>
<protein>
    <submittedName>
        <fullName evidence="1">Uncharacterized protein</fullName>
    </submittedName>
</protein>
<evidence type="ECO:0000313" key="1">
    <source>
        <dbReference type="EMBL" id="KAK3719370.1"/>
    </source>
</evidence>
<sequence length="97" mass="10937">MYPNSWVNHPRQLFYLNSNIVCASPDQWEEHYIGVHLPPYGPSTPGSCGISLEPLSTTRVHRFSIPPGPQYLPVRPRVRAFSPILVCSDSSLYLLTI</sequence>
<dbReference type="EMBL" id="JAWDGP010007415">
    <property type="protein sequence ID" value="KAK3719370.1"/>
    <property type="molecule type" value="Genomic_DNA"/>
</dbReference>